<evidence type="ECO:0000313" key="18">
    <source>
        <dbReference type="Proteomes" id="UP001497623"/>
    </source>
</evidence>
<dbReference type="GO" id="GO:0005743">
    <property type="term" value="C:mitochondrial inner membrane"/>
    <property type="evidence" value="ECO:0007669"/>
    <property type="project" value="UniProtKB-SubCell"/>
</dbReference>
<sequence>MISTRQILQKCLRVQSATRSWTSSRCISTSDKDPSAAAAQAEVHEAEDFDDYGSAPIQQKPERPPFVKELFLGRFDKERLIFPEVLEKERHETLHEMVEPIERFFEEQVDSEKIDREAKIPQETLDGLKELGLYGMQIPQKYGGLEMGATEFARLSEITALDGSIAVTLAAHQSIGLKGILIAGNEEQKQKYLPRLATGEWTAAFALTEPSSGSDAASIQTKATLADDGKTWLLNGGKIWISNGGYANMMTVFAKTDITDHLGGVKEKVTAFIVERDFGGVSAGKPEDKLGIRGSNTCQVFFDNTPVPMENVLGEVGGGFKVAMQILNSGRFSMGSSSAALWEKAIGMREAFHLVARRTGICLLIAVLLKCHFEYIKINEIYILRHIIFRVSETLRNGYRMNGSFFGEVKILKIRVDRGNLDQWGIYCNTFFGTLRELKSYGYKRVLENSGILVVFFGNNEPDIAFTLFIMVYRLQYAGIELSQMVKKLRNPLMNPGFIIGKGMENFRQKRDNPKLDLNLGEQLHPALGSSAEALEYCIKRFQYGVESVLGRHAKKVVDPANQLEIARLADCAIDLFGMTAVLGRASRSKSIGIRNSEHEIHLAMTFTQQASMRIKKRVSDLENGPFVCGDKALNQIADELFEHGGYVAEHPLTRTYW</sequence>
<evidence type="ECO:0000256" key="5">
    <source>
        <dbReference type="ARBA" id="ARBA00022630"/>
    </source>
</evidence>
<evidence type="ECO:0000256" key="11">
    <source>
        <dbReference type="ARBA" id="ARBA00023136"/>
    </source>
</evidence>
<comment type="caution">
    <text evidence="17">The sequence shown here is derived from an EMBL/GenBank/DDBJ whole genome shotgun (WGS) entry which is preliminary data.</text>
</comment>
<evidence type="ECO:0000256" key="6">
    <source>
        <dbReference type="ARBA" id="ARBA00022792"/>
    </source>
</evidence>
<evidence type="ECO:0000259" key="16">
    <source>
        <dbReference type="Pfam" id="PF21343"/>
    </source>
</evidence>
<reference evidence="17 18" key="1">
    <citation type="submission" date="2024-05" db="EMBL/GenBank/DDBJ databases">
        <authorList>
            <person name="Wallberg A."/>
        </authorList>
    </citation>
    <scope>NUCLEOTIDE SEQUENCE [LARGE SCALE GENOMIC DNA]</scope>
</reference>
<dbReference type="EMBL" id="CAXKWB010003840">
    <property type="protein sequence ID" value="CAL4070634.1"/>
    <property type="molecule type" value="Genomic_DNA"/>
</dbReference>
<comment type="catalytic activity">
    <reaction evidence="13">
        <text>octadecanoyl-CoA + oxidized [electron-transfer flavoprotein] + H(+) = (2E)-octadecenoyl-CoA + reduced [electron-transfer flavoprotein]</text>
        <dbReference type="Rhea" id="RHEA:47240"/>
        <dbReference type="Rhea" id="RHEA-COMP:10685"/>
        <dbReference type="Rhea" id="RHEA-COMP:10686"/>
        <dbReference type="ChEBI" id="CHEBI:15378"/>
        <dbReference type="ChEBI" id="CHEBI:57394"/>
        <dbReference type="ChEBI" id="CHEBI:57692"/>
        <dbReference type="ChEBI" id="CHEBI:58307"/>
        <dbReference type="ChEBI" id="CHEBI:71412"/>
    </reaction>
    <physiologicalReaction direction="left-to-right" evidence="13">
        <dbReference type="Rhea" id="RHEA:47241"/>
    </physiologicalReaction>
</comment>
<keyword evidence="8" id="KW-0809">Transit peptide</keyword>
<evidence type="ECO:0000256" key="13">
    <source>
        <dbReference type="ARBA" id="ARBA00049224"/>
    </source>
</evidence>
<gene>
    <name evidence="17" type="ORF">MNOR_LOCUS8317</name>
</gene>
<keyword evidence="10" id="KW-0496">Mitochondrion</keyword>
<dbReference type="SUPFAM" id="SSF56645">
    <property type="entry name" value="Acyl-CoA dehydrogenase NM domain-like"/>
    <property type="match status" value="1"/>
</dbReference>
<keyword evidence="4" id="KW-0597">Phosphoprotein</keyword>
<dbReference type="GO" id="GO:0050660">
    <property type="term" value="F:flavin adenine dinucleotide binding"/>
    <property type="evidence" value="ECO:0007669"/>
    <property type="project" value="InterPro"/>
</dbReference>
<dbReference type="PANTHER" id="PTHR43884:SF9">
    <property type="entry name" value="COMPLEX I ASSEMBLY FACTOR ACAD9, MITOCHONDRIAL"/>
    <property type="match status" value="1"/>
</dbReference>
<keyword evidence="6" id="KW-0999">Mitochondrion inner membrane</keyword>
<evidence type="ECO:0000256" key="12">
    <source>
        <dbReference type="ARBA" id="ARBA00049140"/>
    </source>
</evidence>
<evidence type="ECO:0000313" key="17">
    <source>
        <dbReference type="EMBL" id="CAL4070634.1"/>
    </source>
</evidence>
<organism evidence="17 18">
    <name type="scientific">Meganyctiphanes norvegica</name>
    <name type="common">Northern krill</name>
    <name type="synonym">Thysanopoda norvegica</name>
    <dbReference type="NCBI Taxonomy" id="48144"/>
    <lineage>
        <taxon>Eukaryota</taxon>
        <taxon>Metazoa</taxon>
        <taxon>Ecdysozoa</taxon>
        <taxon>Arthropoda</taxon>
        <taxon>Crustacea</taxon>
        <taxon>Multicrustacea</taxon>
        <taxon>Malacostraca</taxon>
        <taxon>Eumalacostraca</taxon>
        <taxon>Eucarida</taxon>
        <taxon>Euphausiacea</taxon>
        <taxon>Euphausiidae</taxon>
        <taxon>Meganyctiphanes</taxon>
    </lineage>
</organism>
<dbReference type="Gene3D" id="1.10.540.10">
    <property type="entry name" value="Acyl-CoA dehydrogenase/oxidase, N-terminal domain"/>
    <property type="match status" value="1"/>
</dbReference>
<dbReference type="InterPro" id="IPR049448">
    <property type="entry name" value="ACAD9/ACADV-like_C"/>
</dbReference>
<protein>
    <recommendedName>
        <fullName evidence="19">Acyl-CoA dehydrogenase</fullName>
    </recommendedName>
</protein>
<feature type="domain" description="Acyl-CoA oxidase/dehydrogenase middle" evidence="14">
    <location>
        <begin position="204"/>
        <end position="304"/>
    </location>
</feature>
<dbReference type="AlphaFoldDB" id="A0AAV2Q5C7"/>
<feature type="domain" description="ACAD9/ACADV-like C-terminal" evidence="16">
    <location>
        <begin position="526"/>
        <end position="647"/>
    </location>
</feature>
<evidence type="ECO:0008006" key="19">
    <source>
        <dbReference type="Google" id="ProtNLM"/>
    </source>
</evidence>
<evidence type="ECO:0000256" key="2">
    <source>
        <dbReference type="ARBA" id="ARBA00004637"/>
    </source>
</evidence>
<dbReference type="Pfam" id="PF02770">
    <property type="entry name" value="Acyl-CoA_dh_M"/>
    <property type="match status" value="1"/>
</dbReference>
<feature type="non-terminal residue" evidence="17">
    <location>
        <position position="658"/>
    </location>
</feature>
<comment type="cofactor">
    <cofactor evidence="1">
        <name>FAD</name>
        <dbReference type="ChEBI" id="CHEBI:57692"/>
    </cofactor>
</comment>
<comment type="subcellular location">
    <subcellularLocation>
        <location evidence="2">Mitochondrion inner membrane</location>
        <topology evidence="2">Peripheral membrane protein</topology>
    </subcellularLocation>
</comment>
<keyword evidence="5" id="KW-0285">Flavoprotein</keyword>
<proteinExistence type="inferred from homology"/>
<name>A0AAV2Q5C7_MEGNR</name>
<evidence type="ECO:0000259" key="15">
    <source>
        <dbReference type="Pfam" id="PF02771"/>
    </source>
</evidence>
<evidence type="ECO:0000259" key="14">
    <source>
        <dbReference type="Pfam" id="PF02770"/>
    </source>
</evidence>
<dbReference type="PANTHER" id="PTHR43884">
    <property type="entry name" value="ACYL-COA DEHYDROGENASE"/>
    <property type="match status" value="1"/>
</dbReference>
<evidence type="ECO:0000256" key="3">
    <source>
        <dbReference type="ARBA" id="ARBA00009347"/>
    </source>
</evidence>
<evidence type="ECO:0000256" key="1">
    <source>
        <dbReference type="ARBA" id="ARBA00001974"/>
    </source>
</evidence>
<dbReference type="Gene3D" id="1.20.140.10">
    <property type="entry name" value="Butyryl-CoA Dehydrogenase, subunit A, domain 3"/>
    <property type="match status" value="1"/>
</dbReference>
<dbReference type="InterPro" id="IPR009100">
    <property type="entry name" value="AcylCoA_DH/oxidase_NM_dom_sf"/>
</dbReference>
<dbReference type="FunFam" id="2.40.110.10:FF:000006">
    <property type="entry name" value="very long-chain specific acyl-CoA dehydrogenase, mitochondrial"/>
    <property type="match status" value="1"/>
</dbReference>
<dbReference type="InterPro" id="IPR013786">
    <property type="entry name" value="AcylCoA_DH/ox_N"/>
</dbReference>
<evidence type="ECO:0000256" key="8">
    <source>
        <dbReference type="ARBA" id="ARBA00022946"/>
    </source>
</evidence>
<dbReference type="FunFam" id="1.10.540.10:FF:000001">
    <property type="entry name" value="Very long-chain-specific acyl-CoA dehydrogenase, mitochondrial"/>
    <property type="match status" value="1"/>
</dbReference>
<dbReference type="InterPro" id="IPR006089">
    <property type="entry name" value="Acyl-CoA_DH_CS"/>
</dbReference>
<dbReference type="Gene3D" id="2.40.110.10">
    <property type="entry name" value="Butyryl-CoA Dehydrogenase, subunit A, domain 2"/>
    <property type="match status" value="1"/>
</dbReference>
<accession>A0AAV2Q5C7</accession>
<feature type="domain" description="Acyl-CoA dehydrogenase/oxidase N-terminal" evidence="15">
    <location>
        <begin position="93"/>
        <end position="200"/>
    </location>
</feature>
<keyword evidence="18" id="KW-1185">Reference proteome</keyword>
<keyword evidence="11" id="KW-0472">Membrane</keyword>
<evidence type="ECO:0000256" key="10">
    <source>
        <dbReference type="ARBA" id="ARBA00023128"/>
    </source>
</evidence>
<keyword evidence="9" id="KW-0560">Oxidoreductase</keyword>
<dbReference type="InterPro" id="IPR046373">
    <property type="entry name" value="Acyl-CoA_Oxase/DH_mid-dom_sf"/>
</dbReference>
<dbReference type="InterPro" id="IPR006091">
    <property type="entry name" value="Acyl-CoA_Oxase/DH_mid-dom"/>
</dbReference>
<dbReference type="InterPro" id="IPR037069">
    <property type="entry name" value="AcylCoA_DH/ox_N_sf"/>
</dbReference>
<dbReference type="Pfam" id="PF21343">
    <property type="entry name" value="ACAD9-ACADV_C"/>
    <property type="match status" value="1"/>
</dbReference>
<dbReference type="PROSITE" id="PS00072">
    <property type="entry name" value="ACYL_COA_DH_1"/>
    <property type="match status" value="1"/>
</dbReference>
<evidence type="ECO:0000256" key="7">
    <source>
        <dbReference type="ARBA" id="ARBA00022827"/>
    </source>
</evidence>
<evidence type="ECO:0000256" key="4">
    <source>
        <dbReference type="ARBA" id="ARBA00022553"/>
    </source>
</evidence>
<evidence type="ECO:0000256" key="9">
    <source>
        <dbReference type="ARBA" id="ARBA00023002"/>
    </source>
</evidence>
<comment type="catalytic activity">
    <reaction evidence="12">
        <text>eicosanoyl-CoA + oxidized [electron-transfer flavoprotein] + H(+) = (2E)-eicosenoyl-CoA + reduced [electron-transfer flavoprotein]</text>
        <dbReference type="Rhea" id="RHEA:47236"/>
        <dbReference type="Rhea" id="RHEA-COMP:10685"/>
        <dbReference type="Rhea" id="RHEA-COMP:10686"/>
        <dbReference type="ChEBI" id="CHEBI:15378"/>
        <dbReference type="ChEBI" id="CHEBI:57380"/>
        <dbReference type="ChEBI" id="CHEBI:57692"/>
        <dbReference type="ChEBI" id="CHEBI:58307"/>
        <dbReference type="ChEBI" id="CHEBI:74691"/>
    </reaction>
    <physiologicalReaction direction="left-to-right" evidence="12">
        <dbReference type="Rhea" id="RHEA:47237"/>
    </physiologicalReaction>
</comment>
<keyword evidence="7" id="KW-0274">FAD</keyword>
<dbReference type="Pfam" id="PF02771">
    <property type="entry name" value="Acyl-CoA_dh_N"/>
    <property type="match status" value="1"/>
</dbReference>
<dbReference type="GO" id="GO:0003995">
    <property type="term" value="F:acyl-CoA dehydrogenase activity"/>
    <property type="evidence" value="ECO:0007669"/>
    <property type="project" value="InterPro"/>
</dbReference>
<comment type="similarity">
    <text evidence="3">Belongs to the acyl-CoA dehydrogenase family.</text>
</comment>
<dbReference type="Proteomes" id="UP001497623">
    <property type="component" value="Unassembled WGS sequence"/>
</dbReference>